<feature type="transmembrane region" description="Helical" evidence="1">
    <location>
        <begin position="169"/>
        <end position="190"/>
    </location>
</feature>
<keyword evidence="1" id="KW-1133">Transmembrane helix</keyword>
<evidence type="ECO:0000256" key="1">
    <source>
        <dbReference type="SAM" id="Phobius"/>
    </source>
</evidence>
<feature type="transmembrane region" description="Helical" evidence="1">
    <location>
        <begin position="23"/>
        <end position="44"/>
    </location>
</feature>
<organism evidence="3 4">
    <name type="scientific">Hypholoma sublateritium (strain FD-334 SS-4)</name>
    <dbReference type="NCBI Taxonomy" id="945553"/>
    <lineage>
        <taxon>Eukaryota</taxon>
        <taxon>Fungi</taxon>
        <taxon>Dikarya</taxon>
        <taxon>Basidiomycota</taxon>
        <taxon>Agaricomycotina</taxon>
        <taxon>Agaricomycetes</taxon>
        <taxon>Agaricomycetidae</taxon>
        <taxon>Agaricales</taxon>
        <taxon>Agaricineae</taxon>
        <taxon>Strophariaceae</taxon>
        <taxon>Hypholoma</taxon>
    </lineage>
</organism>
<dbReference type="Proteomes" id="UP000054270">
    <property type="component" value="Unassembled WGS sequence"/>
</dbReference>
<feature type="transmembrane region" description="Helical" evidence="1">
    <location>
        <begin position="97"/>
        <end position="115"/>
    </location>
</feature>
<keyword evidence="1" id="KW-0812">Transmembrane</keyword>
<dbReference type="OMA" id="WIERDAG"/>
<dbReference type="InterPro" id="IPR045339">
    <property type="entry name" value="DUF6534"/>
</dbReference>
<dbReference type="Pfam" id="PF20152">
    <property type="entry name" value="DUF6534"/>
    <property type="match status" value="1"/>
</dbReference>
<feature type="domain" description="DUF6534" evidence="2">
    <location>
        <begin position="175"/>
        <end position="261"/>
    </location>
</feature>
<evidence type="ECO:0000313" key="4">
    <source>
        <dbReference type="Proteomes" id="UP000054270"/>
    </source>
</evidence>
<dbReference type="EMBL" id="KN817605">
    <property type="protein sequence ID" value="KJA17359.1"/>
    <property type="molecule type" value="Genomic_DNA"/>
</dbReference>
<feature type="transmembrane region" description="Helical" evidence="1">
    <location>
        <begin position="210"/>
        <end position="230"/>
    </location>
</feature>
<gene>
    <name evidence="3" type="ORF">HYPSUDRAFT_57790</name>
</gene>
<evidence type="ECO:0000259" key="2">
    <source>
        <dbReference type="Pfam" id="PF20152"/>
    </source>
</evidence>
<dbReference type="OrthoDB" id="2536347at2759"/>
<dbReference type="AlphaFoldDB" id="A0A0D2NE73"/>
<keyword evidence="4" id="KW-1185">Reference proteome</keyword>
<dbReference type="PANTHER" id="PTHR40465:SF1">
    <property type="entry name" value="DUF6534 DOMAIN-CONTAINING PROTEIN"/>
    <property type="match status" value="1"/>
</dbReference>
<accession>A0A0D2NE73</accession>
<feature type="transmembrane region" description="Helical" evidence="1">
    <location>
        <begin position="127"/>
        <end position="149"/>
    </location>
</feature>
<keyword evidence="1" id="KW-0472">Membrane</keyword>
<proteinExistence type="predicted"/>
<feature type="transmembrane region" description="Helical" evidence="1">
    <location>
        <begin position="236"/>
        <end position="258"/>
    </location>
</feature>
<feature type="transmembrane region" description="Helical" evidence="1">
    <location>
        <begin position="56"/>
        <end position="77"/>
    </location>
</feature>
<evidence type="ECO:0000313" key="3">
    <source>
        <dbReference type="EMBL" id="KJA17359.1"/>
    </source>
</evidence>
<dbReference type="PANTHER" id="PTHR40465">
    <property type="entry name" value="CHROMOSOME 1, WHOLE GENOME SHOTGUN SEQUENCE"/>
    <property type="match status" value="1"/>
</dbReference>
<name>A0A0D2NE73_HYPSF</name>
<reference evidence="4" key="1">
    <citation type="submission" date="2014-04" db="EMBL/GenBank/DDBJ databases">
        <title>Evolutionary Origins and Diversification of the Mycorrhizal Mutualists.</title>
        <authorList>
            <consortium name="DOE Joint Genome Institute"/>
            <consortium name="Mycorrhizal Genomics Consortium"/>
            <person name="Kohler A."/>
            <person name="Kuo A."/>
            <person name="Nagy L.G."/>
            <person name="Floudas D."/>
            <person name="Copeland A."/>
            <person name="Barry K.W."/>
            <person name="Cichocki N."/>
            <person name="Veneault-Fourrey C."/>
            <person name="LaButti K."/>
            <person name="Lindquist E.A."/>
            <person name="Lipzen A."/>
            <person name="Lundell T."/>
            <person name="Morin E."/>
            <person name="Murat C."/>
            <person name="Riley R."/>
            <person name="Ohm R."/>
            <person name="Sun H."/>
            <person name="Tunlid A."/>
            <person name="Henrissat B."/>
            <person name="Grigoriev I.V."/>
            <person name="Hibbett D.S."/>
            <person name="Martin F."/>
        </authorList>
    </citation>
    <scope>NUCLEOTIDE SEQUENCE [LARGE SCALE GENOMIC DNA]</scope>
    <source>
        <strain evidence="4">FD-334 SS-4</strain>
    </source>
</reference>
<protein>
    <recommendedName>
        <fullName evidence="2">DUF6534 domain-containing protein</fullName>
    </recommendedName>
</protein>
<sequence>MSGESINLAQIAGPIKPFSNKKYLGILFNWTLYGVLVMQVYIYYAAFQKDQTTVKTLVYGLFLLDSLQSILLARDGFITFASGFGNVEGLDEAHLEWFSIPFTTAIVSCIVQCFFATRIYILSEKSYWIPGAVVMTSLVQGIAAILSGVKDLKLHLYSLLQTQAVVEITVWHVATAVCDILIAGSMSYYLYKRDTGVKRTHEVVTRLIRLTIETGTATATIATLDLILFLGAPGKIYFITPSFIAAKLYVNTVVVIFNNRAQIVTNRMSTVTTADPSTQSQNGRARTVNKLSDRIQLTTRSKHNSNSYPPGVEIQKSVSVWNDDDMHVKRVGESLTA</sequence>